<keyword evidence="2 5" id="KW-0645">Protease</keyword>
<keyword evidence="3 5" id="KW-0064">Aspartyl protease</keyword>
<organism evidence="9 10">
    <name type="scientific">Prorocentrum cordatum</name>
    <dbReference type="NCBI Taxonomy" id="2364126"/>
    <lineage>
        <taxon>Eukaryota</taxon>
        <taxon>Sar</taxon>
        <taxon>Alveolata</taxon>
        <taxon>Dinophyceae</taxon>
        <taxon>Prorocentrales</taxon>
        <taxon>Prorocentraceae</taxon>
        <taxon>Prorocentrum</taxon>
    </lineage>
</organism>
<dbReference type="InterPro" id="IPR033121">
    <property type="entry name" value="PEPTIDASE_A1"/>
</dbReference>
<accession>A0ABN9URF5</accession>
<feature type="coiled-coil region" evidence="6">
    <location>
        <begin position="520"/>
        <end position="561"/>
    </location>
</feature>
<feature type="domain" description="Peptidase A1" evidence="8">
    <location>
        <begin position="166"/>
        <end position="560"/>
    </location>
</feature>
<dbReference type="SUPFAM" id="SSF50630">
    <property type="entry name" value="Acid proteases"/>
    <property type="match status" value="1"/>
</dbReference>
<reference evidence="9" key="1">
    <citation type="submission" date="2023-10" db="EMBL/GenBank/DDBJ databases">
        <authorList>
            <person name="Chen Y."/>
            <person name="Shah S."/>
            <person name="Dougan E. K."/>
            <person name="Thang M."/>
            <person name="Chan C."/>
        </authorList>
    </citation>
    <scope>NUCLEOTIDE SEQUENCE [LARGE SCALE GENOMIC DNA]</scope>
</reference>
<evidence type="ECO:0000256" key="7">
    <source>
        <dbReference type="SAM" id="MobiDB-lite"/>
    </source>
</evidence>
<gene>
    <name evidence="9" type="ORF">PCOR1329_LOCUS50365</name>
</gene>
<protein>
    <recommendedName>
        <fullName evidence="8">Peptidase A1 domain-containing protein</fullName>
    </recommendedName>
</protein>
<evidence type="ECO:0000256" key="4">
    <source>
        <dbReference type="ARBA" id="ARBA00022801"/>
    </source>
</evidence>
<dbReference type="PANTHER" id="PTHR47966">
    <property type="entry name" value="BETA-SITE APP-CLEAVING ENZYME, ISOFORM A-RELATED"/>
    <property type="match status" value="1"/>
</dbReference>
<evidence type="ECO:0000256" key="2">
    <source>
        <dbReference type="ARBA" id="ARBA00022670"/>
    </source>
</evidence>
<evidence type="ECO:0000256" key="5">
    <source>
        <dbReference type="RuleBase" id="RU000454"/>
    </source>
</evidence>
<keyword evidence="10" id="KW-1185">Reference proteome</keyword>
<evidence type="ECO:0000256" key="1">
    <source>
        <dbReference type="ARBA" id="ARBA00007447"/>
    </source>
</evidence>
<dbReference type="InterPro" id="IPR034164">
    <property type="entry name" value="Pepsin-like_dom"/>
</dbReference>
<feature type="region of interest" description="Disordered" evidence="7">
    <location>
        <begin position="1"/>
        <end position="30"/>
    </location>
</feature>
<feature type="region of interest" description="Disordered" evidence="7">
    <location>
        <begin position="113"/>
        <end position="161"/>
    </location>
</feature>
<comment type="similarity">
    <text evidence="1 5">Belongs to the peptidase A1 family.</text>
</comment>
<dbReference type="PANTHER" id="PTHR47966:SF51">
    <property type="entry name" value="BETA-SITE APP-CLEAVING ENZYME, ISOFORM A-RELATED"/>
    <property type="match status" value="1"/>
</dbReference>
<dbReference type="EMBL" id="CAUYUJ010016094">
    <property type="protein sequence ID" value="CAK0861792.1"/>
    <property type="molecule type" value="Genomic_DNA"/>
</dbReference>
<dbReference type="InterPro" id="IPR001969">
    <property type="entry name" value="Aspartic_peptidase_AS"/>
</dbReference>
<sequence length="1327" mass="145282">MRPQEGESARLEEIETPASGTGKPTPARARRRGGALLGHSYVWPICAGMAVGLRWALAGALLSAATGQPRRIPLRRRRPRSVSEAIEAVNAHAQLLLAKYGTVDDSGRRRWRGVESAADGDGQRAVTTQRSEYRAGCSPQPRAAARPRGRSTPLPRGAPCGFEGTAISDPSAARERPEQGVIFDTGSSNLWVPSVGNAMAGKMSKRLYNSSMSSTYGADGRPFDIMYGSGPVSGYQSQDTVAIGDFTLRGYTFAEVTDTTGIAAEYRGSPWDGICGMAWGMISVGKTQTPFGALVETGELDRAAFSFHLGVSGEDGELVLGGSDPAHYVGNLSYVPVVQAGCGPLELRYAYWTVELDSVTVGSDTVFQIEAIVDSGTSLIAVPTEAFLRHHVCAMAPPSKKWAWSVCKSCNNWAYDWKIKRNGGCCAKCDSFVTLRADTTSASRKPPWGDQHTKGTYAEVVCRQLAHAVSKLGPDQSMQEQLEHLQTTISQKCAPPKKEVPKSAALKQAIGKVNSAKAKLDGVTKRHMDAEKALAKLAEQVAQAAAEVYEAQQEHSKALEEYNMHSVAEGTAAKPEQAGFQVDESLFTDEEDLEQTQKDQLAKFREDAKSLQELLERAKTQQEALLTMVESAKKIKADHAAKKRRINEGDHHFTYGWYGCCGRRYGLFFWSGWYLARHGSRLQRWTDVDAACQDWRRSQCERARNQTCETAKPAKVTSIFFSNITQWGEKQQKFLNESQELAQIFAFTESHVPQSGIAKLKKDLIKDGWKAAVTAATPTRRSKEGNSGGELLIAKAHLATTTFDATRETIKARGGQDPFRGFTAMAIHRSGGNVVLFSLYLLPKEGMQGSNFEKIKAPSTVIGSITDPWITMADWNMPPSLVEKSGLPTRLGGKVVVPKIQVTCDKGKGSLIDFAMAREDIADGITIDVPPARIVAAFDGETYGDADLELGLGNVEAAELGIEIGAALGAMQRAAAPAAADDARPAAPGPRRRRAGGAKLLVPAGTRLALLRRRGALRPREHRPLHRCDGCGHFGCCQSCPGATGRPWHCDPCWLQSKISFKQWYVEQGWQPVDRLLGEQMAIHGQAKGATTMDVGGGEGHFDFVEIGTSHFHTLTQAAAAHPDGKPNAWRYLRWSHDPTSLRGLAVDMEERYLRLLPDLPHVKKVQAAVSDRDGSHTMHHVPLRDIGRWERALAARGSLWAYRAVRMARGCSTLGRHSLTRRNFGKLGLRHLIRTKRVRIRSMGTLSRGARGEEHRGLGTGLRGPRLQHPQRAPAGLQAAPRLAPVLDLVRDERHERRRLRPWHREADDSKTYKARIQGGVRRRFA</sequence>
<keyword evidence="4 5" id="KW-0378">Hydrolase</keyword>
<dbReference type="InterPro" id="IPR001461">
    <property type="entry name" value="Aspartic_peptidase_A1"/>
</dbReference>
<dbReference type="CDD" id="cd05471">
    <property type="entry name" value="pepsin_like"/>
    <property type="match status" value="1"/>
</dbReference>
<keyword evidence="6" id="KW-0175">Coiled coil</keyword>
<dbReference type="PROSITE" id="PS51767">
    <property type="entry name" value="PEPTIDASE_A1"/>
    <property type="match status" value="1"/>
</dbReference>
<evidence type="ECO:0000313" key="9">
    <source>
        <dbReference type="EMBL" id="CAK0861792.1"/>
    </source>
</evidence>
<evidence type="ECO:0000256" key="3">
    <source>
        <dbReference type="ARBA" id="ARBA00022750"/>
    </source>
</evidence>
<evidence type="ECO:0000259" key="8">
    <source>
        <dbReference type="PROSITE" id="PS51767"/>
    </source>
</evidence>
<feature type="compositionally biased region" description="Basic and acidic residues" evidence="7">
    <location>
        <begin position="1"/>
        <end position="13"/>
    </location>
</feature>
<name>A0ABN9URF5_9DINO</name>
<dbReference type="Gene3D" id="2.40.70.10">
    <property type="entry name" value="Acid Proteases"/>
    <property type="match status" value="2"/>
</dbReference>
<dbReference type="PROSITE" id="PS00141">
    <property type="entry name" value="ASP_PROTEASE"/>
    <property type="match status" value="2"/>
</dbReference>
<comment type="caution">
    <text evidence="9">The sequence shown here is derived from an EMBL/GenBank/DDBJ whole genome shotgun (WGS) entry which is preliminary data.</text>
</comment>
<dbReference type="PRINTS" id="PR00792">
    <property type="entry name" value="PEPSIN"/>
</dbReference>
<dbReference type="InterPro" id="IPR021109">
    <property type="entry name" value="Peptidase_aspartic_dom_sf"/>
</dbReference>
<proteinExistence type="inferred from homology"/>
<dbReference type="Proteomes" id="UP001189429">
    <property type="component" value="Unassembled WGS sequence"/>
</dbReference>
<feature type="coiled-coil region" evidence="6">
    <location>
        <begin position="594"/>
        <end position="628"/>
    </location>
</feature>
<evidence type="ECO:0000256" key="6">
    <source>
        <dbReference type="SAM" id="Coils"/>
    </source>
</evidence>
<feature type="region of interest" description="Disordered" evidence="7">
    <location>
        <begin position="1248"/>
        <end position="1277"/>
    </location>
</feature>
<evidence type="ECO:0000313" key="10">
    <source>
        <dbReference type="Proteomes" id="UP001189429"/>
    </source>
</evidence>
<dbReference type="Pfam" id="PF00026">
    <property type="entry name" value="Asp"/>
    <property type="match status" value="1"/>
</dbReference>